<dbReference type="RefSeq" id="WP_147191317.1">
    <property type="nucleotide sequence ID" value="NZ_CP042435.1"/>
</dbReference>
<accession>A0A5B8VC10</accession>
<evidence type="ECO:0000259" key="1">
    <source>
        <dbReference type="Pfam" id="PF18962"/>
    </source>
</evidence>
<dbReference type="GO" id="GO:0016020">
    <property type="term" value="C:membrane"/>
    <property type="evidence" value="ECO:0007669"/>
    <property type="project" value="InterPro"/>
</dbReference>
<dbReference type="EMBL" id="CP042435">
    <property type="protein sequence ID" value="QEC68862.1"/>
    <property type="molecule type" value="Genomic_DNA"/>
</dbReference>
<dbReference type="Pfam" id="PF18962">
    <property type="entry name" value="Por_Secre_tail"/>
    <property type="match status" value="1"/>
</dbReference>
<proteinExistence type="predicted"/>
<dbReference type="KEGG" id="pgin:FRZ67_16685"/>
<organism evidence="2 3">
    <name type="scientific">Panacibacter ginsenosidivorans</name>
    <dbReference type="NCBI Taxonomy" id="1813871"/>
    <lineage>
        <taxon>Bacteria</taxon>
        <taxon>Pseudomonadati</taxon>
        <taxon>Bacteroidota</taxon>
        <taxon>Chitinophagia</taxon>
        <taxon>Chitinophagales</taxon>
        <taxon>Chitinophagaceae</taxon>
        <taxon>Panacibacter</taxon>
    </lineage>
</organism>
<dbReference type="Proteomes" id="UP000321533">
    <property type="component" value="Chromosome"/>
</dbReference>
<keyword evidence="3" id="KW-1185">Reference proteome</keyword>
<dbReference type="SUPFAM" id="SSF63829">
    <property type="entry name" value="Calcium-dependent phosphotriesterase"/>
    <property type="match status" value="1"/>
</dbReference>
<evidence type="ECO:0000313" key="2">
    <source>
        <dbReference type="EMBL" id="QEC68862.1"/>
    </source>
</evidence>
<reference evidence="2 3" key="1">
    <citation type="journal article" date="2016" name="Int. J. Syst. Evol. Microbiol.">
        <title>Panacibacter ginsenosidivorans gen. nov., sp. nov., with ginsenoside converting activity isolated from soil of a ginseng field.</title>
        <authorList>
            <person name="Siddiqi M.Z."/>
            <person name="Muhammad Shafi S."/>
            <person name="Choi K.D."/>
            <person name="Im W.T."/>
        </authorList>
    </citation>
    <scope>NUCLEOTIDE SEQUENCE [LARGE SCALE GENOMIC DNA]</scope>
    <source>
        <strain evidence="2 3">Gsoil1550</strain>
    </source>
</reference>
<dbReference type="Gene3D" id="2.60.40.3440">
    <property type="match status" value="1"/>
</dbReference>
<dbReference type="Pfam" id="PF17963">
    <property type="entry name" value="Big_9"/>
    <property type="match status" value="1"/>
</dbReference>
<evidence type="ECO:0000313" key="3">
    <source>
        <dbReference type="Proteomes" id="UP000321533"/>
    </source>
</evidence>
<dbReference type="Gene3D" id="2.60.40.10">
    <property type="entry name" value="Immunoglobulins"/>
    <property type="match status" value="1"/>
</dbReference>
<dbReference type="AlphaFoldDB" id="A0A5B8VC10"/>
<dbReference type="SUPFAM" id="SSF49313">
    <property type="entry name" value="Cadherin-like"/>
    <property type="match status" value="1"/>
</dbReference>
<dbReference type="InterPro" id="IPR015919">
    <property type="entry name" value="Cadherin-like_sf"/>
</dbReference>
<dbReference type="NCBIfam" id="TIGR04183">
    <property type="entry name" value="Por_Secre_tail"/>
    <property type="match status" value="1"/>
</dbReference>
<name>A0A5B8VC10_9BACT</name>
<feature type="domain" description="Secretion system C-terminal sorting" evidence="1">
    <location>
        <begin position="946"/>
        <end position="1019"/>
    </location>
</feature>
<dbReference type="OrthoDB" id="615576at2"/>
<dbReference type="InterPro" id="IPR026444">
    <property type="entry name" value="Secre_tail"/>
</dbReference>
<protein>
    <submittedName>
        <fullName evidence="2">T9SS type A sorting domain-containing protein</fullName>
    </submittedName>
</protein>
<dbReference type="GO" id="GO:0005509">
    <property type="term" value="F:calcium ion binding"/>
    <property type="evidence" value="ECO:0007669"/>
    <property type="project" value="InterPro"/>
</dbReference>
<dbReference type="InterPro" id="IPR013783">
    <property type="entry name" value="Ig-like_fold"/>
</dbReference>
<dbReference type="InterPro" id="IPR022519">
    <property type="entry name" value="Gloeo/Verruco_rpt"/>
</dbReference>
<gene>
    <name evidence="2" type="ORF">FRZ67_16685</name>
</gene>
<sequence>MATLFTKTPKQNCNTKSMFTISLSFIILFSVLFTKTNAQDVLAGITSNGGVEGHGTVFSIKTNGSGFSVIQGFADWGKIPHGDLYKDTDGNFYGMTNLGGTYNQGTIFKMTPGGAVTIIRHLNSLTDGSNPYGELIKGTDGYLYGMTSAGGTNTYGTIFKMLPDGTSFQVLRNLAYATDGTNPRGHLVQAADGNFYGITYGGGANGGGTIFKITSTGTFSVLRHFNTTTDGNKSYNSLTLGKDGNLYGATYYGGTFGYGTIFKITTAGVYTVIKNLNGPTDGGSVQSDLIQGTDGYLYGTTSMYGTYGNGTIFKVSTAGVYTVLRHLSSGKDGGYPYGGLYQNTDGALYGLNRTGGTGGAGTAYKITTTGVYTVLHSFVTETEGNTPDGSFAKGNDGNLYALTSTGGTYNFGTAIKMTTTGAVTTLVHFNAATKGNAPMESLIKGKDSAFYGLNSEGGAYGYGTIFKICGGTTSILRSFNRSADGGYPMGSLIQATDGNFYGMTSDGGTYGYGTIFKITPGGVYTVLKHFSGTADGGNPNGSLVQATDGFLYGMAKGGGASAGGTIFKISTAGAFTLLHSFSYTTEGSSPEGDLVQATDGNFYGMTVSNGKLFKMTAAGVVTILHTFVTGTDGYSPFGSLIQAKDGKLYGMTTSGGTYGYGTIFNITTAGTFKTMKHFNPATDGKMPKGKLLQANDNNFYGLTSAGGTNNVGTIFKITPAGAYTVLRHFTMSTDGGSAFGSLIIAPVNNLIANTQSVTTDEDTKKIITLSGSGGSPLSYAITTSPRRGKLAGTGADKTYTPNANVSGKDSFYFSVKVGCISSAPAIVRITVKPIADTPVLAPIGNKSVVKNTTLTFTATATDGDAKTKFTYSLIGAPAGASINATSGVFTWTPATAGSYSFKVRVTDNSTLALYDDETITVTVTNTLTALTSADQGQAIINVQASIYPNPVHDKCYVTLNTPAEEVTIRIIDINGKIISTTSYEASGKNRIEINAAQLSRGIYFAQVQTPDGNVSLKFIKQ</sequence>
<dbReference type="Pfam" id="PF05345">
    <property type="entry name" value="He_PIG"/>
    <property type="match status" value="1"/>
</dbReference>
<dbReference type="NCBIfam" id="TIGR03803">
    <property type="entry name" value="Gloeo_Verruco"/>
    <property type="match status" value="14"/>
</dbReference>